<proteinExistence type="predicted"/>
<accession>A0A1R2C223</accession>
<organism evidence="1 2">
    <name type="scientific">Stentor coeruleus</name>
    <dbReference type="NCBI Taxonomy" id="5963"/>
    <lineage>
        <taxon>Eukaryota</taxon>
        <taxon>Sar</taxon>
        <taxon>Alveolata</taxon>
        <taxon>Ciliophora</taxon>
        <taxon>Postciliodesmatophora</taxon>
        <taxon>Heterotrichea</taxon>
        <taxon>Heterotrichida</taxon>
        <taxon>Stentoridae</taxon>
        <taxon>Stentor</taxon>
    </lineage>
</organism>
<keyword evidence="2" id="KW-1185">Reference proteome</keyword>
<name>A0A1R2C223_9CILI</name>
<evidence type="ECO:0000313" key="2">
    <source>
        <dbReference type="Proteomes" id="UP000187209"/>
    </source>
</evidence>
<dbReference type="Proteomes" id="UP000187209">
    <property type="component" value="Unassembled WGS sequence"/>
</dbReference>
<reference evidence="1 2" key="1">
    <citation type="submission" date="2016-11" db="EMBL/GenBank/DDBJ databases">
        <title>The macronuclear genome of Stentor coeruleus: a giant cell with tiny introns.</title>
        <authorList>
            <person name="Slabodnick M."/>
            <person name="Ruby J.G."/>
            <person name="Reiff S.B."/>
            <person name="Swart E.C."/>
            <person name="Gosai S."/>
            <person name="Prabakaran S."/>
            <person name="Witkowska E."/>
            <person name="Larue G.E."/>
            <person name="Fisher S."/>
            <person name="Freeman R.M."/>
            <person name="Gunawardena J."/>
            <person name="Chu W."/>
            <person name="Stover N.A."/>
            <person name="Gregory B.D."/>
            <person name="Nowacki M."/>
            <person name="Derisi J."/>
            <person name="Roy S.W."/>
            <person name="Marshall W.F."/>
            <person name="Sood P."/>
        </authorList>
    </citation>
    <scope>NUCLEOTIDE SEQUENCE [LARGE SCALE GENOMIC DNA]</scope>
    <source>
        <strain evidence="1">WM001</strain>
    </source>
</reference>
<protein>
    <submittedName>
        <fullName evidence="1">Uncharacterized protein</fullName>
    </submittedName>
</protein>
<dbReference type="EMBL" id="MPUH01000318">
    <property type="protein sequence ID" value="OMJ83031.1"/>
    <property type="molecule type" value="Genomic_DNA"/>
</dbReference>
<dbReference type="AlphaFoldDB" id="A0A1R2C223"/>
<gene>
    <name evidence="1" type="ORF">SteCoe_16123</name>
</gene>
<evidence type="ECO:0000313" key="1">
    <source>
        <dbReference type="EMBL" id="OMJ83031.1"/>
    </source>
</evidence>
<sequence length="613" mass="70903">MAEIKSLLPESPKNKNQSLDEHTRLLSGLFSSEKYLLKLIEGLPLENQSLFLNKIQSLSQKRLSLISKLKNKDPCKDTILSISELNDEYNECLQSMISEIVEETESPEYNEMEIPSKHIRQRSIKGMIIGNFNEVLENMDKLLTFGEKLMVLGYQKLFIDSDKIKGKLQSVIDERKNLVCGNKPIDILVEKQGLLEKQMNCLVGLFDEANTLTDLIGKLQEFDKKQIQLQKTSQVTVDSFRKFFYKPDSRKTSERRRTYLCVNYADPDTTREGLDILKDQVNSIVRNINIISDMEDAKVRAINKSDLGDKCEIFYDQAKESLDEEKQLLTETFEILTKFEENPEVINQYEKLINSFTPLPQKPTSQLETIKLLIENSIQERQKRLDLATTLKVFLEKYDESVSQSIEQSVQLQTENLILIQENTQLKSQTHNSIIDKISQGTNNLKELFEYQEHMRKKIQESIEQGFKEKILELIMLNSGTTEILLGVNPVEDIRIRVMEYETDFNKIGNMSDLLEILSKYQTVTFRLVCKLAMVNERYVYSNILRLRNAKSLKEARESVEGKPIEYPMTKVDRAMSDVIRCYVAEVEEKKGNMESLVRKQNVVGKLLSDFKG</sequence>
<comment type="caution">
    <text evidence="1">The sequence shown here is derived from an EMBL/GenBank/DDBJ whole genome shotgun (WGS) entry which is preliminary data.</text>
</comment>